<gene>
    <name evidence="10" type="ORF">CBR_g41757</name>
</gene>
<keyword evidence="8 9" id="KW-0472">Membrane</keyword>
<evidence type="ECO:0000256" key="9">
    <source>
        <dbReference type="SAM" id="Phobius"/>
    </source>
</evidence>
<name>A0A388LWJ2_CHABU</name>
<evidence type="ECO:0008006" key="12">
    <source>
        <dbReference type="Google" id="ProtNLM"/>
    </source>
</evidence>
<evidence type="ECO:0000256" key="2">
    <source>
        <dbReference type="ARBA" id="ARBA00008328"/>
    </source>
</evidence>
<comment type="similarity">
    <text evidence="2">Belongs to the V-ATPase e1/e2 subunit family.</text>
</comment>
<evidence type="ECO:0000256" key="6">
    <source>
        <dbReference type="ARBA" id="ARBA00022989"/>
    </source>
</evidence>
<dbReference type="EMBL" id="BFEA01000575">
    <property type="protein sequence ID" value="GBG86694.1"/>
    <property type="molecule type" value="Genomic_DNA"/>
</dbReference>
<keyword evidence="11" id="KW-1185">Reference proteome</keyword>
<evidence type="ECO:0000256" key="3">
    <source>
        <dbReference type="ARBA" id="ARBA00022448"/>
    </source>
</evidence>
<dbReference type="OMA" id="FCARICC"/>
<accession>A0A388LWJ2</accession>
<evidence type="ECO:0000256" key="7">
    <source>
        <dbReference type="ARBA" id="ARBA00023065"/>
    </source>
</evidence>
<protein>
    <recommendedName>
        <fullName evidence="12">V-type proton ATPase subunit</fullName>
    </recommendedName>
</protein>
<reference evidence="10 11" key="1">
    <citation type="journal article" date="2018" name="Cell">
        <title>The Chara Genome: Secondary Complexity and Implications for Plant Terrestrialization.</title>
        <authorList>
            <person name="Nishiyama T."/>
            <person name="Sakayama H."/>
            <person name="Vries J.D."/>
            <person name="Buschmann H."/>
            <person name="Saint-Marcoux D."/>
            <person name="Ullrich K.K."/>
            <person name="Haas F.B."/>
            <person name="Vanderstraeten L."/>
            <person name="Becker D."/>
            <person name="Lang D."/>
            <person name="Vosolsobe S."/>
            <person name="Rombauts S."/>
            <person name="Wilhelmsson P.K.I."/>
            <person name="Janitza P."/>
            <person name="Kern R."/>
            <person name="Heyl A."/>
            <person name="Rumpler F."/>
            <person name="Villalobos L.I.A.C."/>
            <person name="Clay J.M."/>
            <person name="Skokan R."/>
            <person name="Toyoda A."/>
            <person name="Suzuki Y."/>
            <person name="Kagoshima H."/>
            <person name="Schijlen E."/>
            <person name="Tajeshwar N."/>
            <person name="Catarino B."/>
            <person name="Hetherington A.J."/>
            <person name="Saltykova A."/>
            <person name="Bonnot C."/>
            <person name="Breuninger H."/>
            <person name="Symeonidi A."/>
            <person name="Radhakrishnan G.V."/>
            <person name="Van Nieuwerburgh F."/>
            <person name="Deforce D."/>
            <person name="Chang C."/>
            <person name="Karol K.G."/>
            <person name="Hedrich R."/>
            <person name="Ulvskov P."/>
            <person name="Glockner G."/>
            <person name="Delwiche C.F."/>
            <person name="Petrasek J."/>
            <person name="Van de Peer Y."/>
            <person name="Friml J."/>
            <person name="Beilby M."/>
            <person name="Dolan L."/>
            <person name="Kohara Y."/>
            <person name="Sugano S."/>
            <person name="Fujiyama A."/>
            <person name="Delaux P.-M."/>
            <person name="Quint M."/>
            <person name="TheiBen G."/>
            <person name="Hagemann M."/>
            <person name="Harholt J."/>
            <person name="Dunand C."/>
            <person name="Zachgo S."/>
            <person name="Langdale J."/>
            <person name="Maumus F."/>
            <person name="Straeten D.V.D."/>
            <person name="Gould S.B."/>
            <person name="Rensing S.A."/>
        </authorList>
    </citation>
    <scope>NUCLEOTIDE SEQUENCE [LARGE SCALE GENOMIC DNA]</scope>
    <source>
        <strain evidence="10 11">S276</strain>
    </source>
</reference>
<dbReference type="AlphaFoldDB" id="A0A388LWJ2"/>
<keyword evidence="4 9" id="KW-0812">Transmembrane</keyword>
<dbReference type="STRING" id="69332.A0A388LWJ2"/>
<evidence type="ECO:0000256" key="1">
    <source>
        <dbReference type="ARBA" id="ARBA00004127"/>
    </source>
</evidence>
<evidence type="ECO:0000256" key="5">
    <source>
        <dbReference type="ARBA" id="ARBA00022781"/>
    </source>
</evidence>
<evidence type="ECO:0000313" key="11">
    <source>
        <dbReference type="Proteomes" id="UP000265515"/>
    </source>
</evidence>
<sequence>MSFAIGTLVFLIVSFVGSLGVRLFYNQNPATNLLNITLVNTAVVCCWLTWAIVYMAQMHPLVNPIRKAEGE</sequence>
<evidence type="ECO:0000313" key="10">
    <source>
        <dbReference type="EMBL" id="GBG86694.1"/>
    </source>
</evidence>
<dbReference type="GO" id="GO:0012505">
    <property type="term" value="C:endomembrane system"/>
    <property type="evidence" value="ECO:0007669"/>
    <property type="project" value="UniProtKB-SubCell"/>
</dbReference>
<keyword evidence="7" id="KW-0406">Ion transport</keyword>
<dbReference type="GO" id="GO:0033179">
    <property type="term" value="C:proton-transporting V-type ATPase, V0 domain"/>
    <property type="evidence" value="ECO:0007669"/>
    <property type="project" value="InterPro"/>
</dbReference>
<dbReference type="PANTHER" id="PTHR12263">
    <property type="entry name" value="VACUOLAR ATP SYNTHASE SUBUNIT H"/>
    <property type="match status" value="1"/>
</dbReference>
<proteinExistence type="inferred from homology"/>
<dbReference type="Pfam" id="PF05493">
    <property type="entry name" value="ATP_synt_H"/>
    <property type="match status" value="1"/>
</dbReference>
<evidence type="ECO:0000256" key="8">
    <source>
        <dbReference type="ARBA" id="ARBA00023136"/>
    </source>
</evidence>
<dbReference type="Proteomes" id="UP000265515">
    <property type="component" value="Unassembled WGS sequence"/>
</dbReference>
<organism evidence="10 11">
    <name type="scientific">Chara braunii</name>
    <name type="common">Braun's stonewort</name>
    <dbReference type="NCBI Taxonomy" id="69332"/>
    <lineage>
        <taxon>Eukaryota</taxon>
        <taxon>Viridiplantae</taxon>
        <taxon>Streptophyta</taxon>
        <taxon>Charophyceae</taxon>
        <taxon>Charales</taxon>
        <taxon>Characeae</taxon>
        <taxon>Chara</taxon>
    </lineage>
</organism>
<dbReference type="InterPro" id="IPR008389">
    <property type="entry name" value="ATPase_V0-cplx_e1/e2_su"/>
</dbReference>
<keyword evidence="5" id="KW-0375">Hydrogen ion transport</keyword>
<feature type="transmembrane region" description="Helical" evidence="9">
    <location>
        <begin position="36"/>
        <end position="56"/>
    </location>
</feature>
<comment type="caution">
    <text evidence="10">The sequence shown here is derived from an EMBL/GenBank/DDBJ whole genome shotgun (WGS) entry which is preliminary data.</text>
</comment>
<evidence type="ECO:0000256" key="4">
    <source>
        <dbReference type="ARBA" id="ARBA00022692"/>
    </source>
</evidence>
<keyword evidence="3" id="KW-0813">Transport</keyword>
<keyword evidence="6 9" id="KW-1133">Transmembrane helix</keyword>
<comment type="subcellular location">
    <subcellularLocation>
        <location evidence="1">Endomembrane system</location>
        <topology evidence="1">Multi-pass membrane protein</topology>
    </subcellularLocation>
</comment>
<dbReference type="Gramene" id="GBG86694">
    <property type="protein sequence ID" value="GBG86694"/>
    <property type="gene ID" value="CBR_g41757"/>
</dbReference>
<dbReference type="PANTHER" id="PTHR12263:SF0">
    <property type="entry name" value="V-TYPE PROTON ATPASE SUBUNIT"/>
    <property type="match status" value="1"/>
</dbReference>
<dbReference type="OrthoDB" id="1508846at2759"/>
<dbReference type="GO" id="GO:0046961">
    <property type="term" value="F:proton-transporting ATPase activity, rotational mechanism"/>
    <property type="evidence" value="ECO:0007669"/>
    <property type="project" value="InterPro"/>
</dbReference>